<dbReference type="SMART" id="SM00842">
    <property type="entry name" value="FtsA"/>
    <property type="match status" value="1"/>
</dbReference>
<dbReference type="RefSeq" id="WP_113887275.1">
    <property type="nucleotide sequence ID" value="NZ_QNRK01000001.1"/>
</dbReference>
<comment type="similarity">
    <text evidence="5 6">Belongs to the FtsA/MreB family.</text>
</comment>
<evidence type="ECO:0000259" key="7">
    <source>
        <dbReference type="SMART" id="SM00842"/>
    </source>
</evidence>
<evidence type="ECO:0000256" key="3">
    <source>
        <dbReference type="ARBA" id="ARBA00023136"/>
    </source>
</evidence>
<dbReference type="NCBIfam" id="TIGR01174">
    <property type="entry name" value="ftsA"/>
    <property type="match status" value="1"/>
</dbReference>
<dbReference type="OrthoDB" id="9810567at2"/>
<proteinExistence type="inferred from homology"/>
<feature type="domain" description="SHS2" evidence="7">
    <location>
        <begin position="21"/>
        <end position="217"/>
    </location>
</feature>
<dbReference type="InterPro" id="IPR050696">
    <property type="entry name" value="FtsA/MreB"/>
</dbReference>
<comment type="function">
    <text evidence="5 6">Cell division protein that is involved in the assembly of the Z ring. May serve as a membrane anchor for the Z ring.</text>
</comment>
<dbReference type="PANTHER" id="PTHR32432">
    <property type="entry name" value="CELL DIVISION PROTEIN FTSA-RELATED"/>
    <property type="match status" value="1"/>
</dbReference>
<dbReference type="HAMAP" id="MF_02033">
    <property type="entry name" value="FtsA"/>
    <property type="match status" value="1"/>
</dbReference>
<name>A0A366FUM3_9HYPH</name>
<dbReference type="Gene3D" id="3.30.420.40">
    <property type="match status" value="1"/>
</dbReference>
<dbReference type="GO" id="GO:0032153">
    <property type="term" value="C:cell division site"/>
    <property type="evidence" value="ECO:0007669"/>
    <property type="project" value="UniProtKB-UniRule"/>
</dbReference>
<dbReference type="AlphaFoldDB" id="A0A366FUM3"/>
<dbReference type="Pfam" id="PF14450">
    <property type="entry name" value="FtsA"/>
    <property type="match status" value="1"/>
</dbReference>
<evidence type="ECO:0000256" key="6">
    <source>
        <dbReference type="PIRNR" id="PIRNR003101"/>
    </source>
</evidence>
<dbReference type="InterPro" id="IPR020823">
    <property type="entry name" value="Cell_div_FtsA"/>
</dbReference>
<dbReference type="CDD" id="cd24048">
    <property type="entry name" value="ASKHA_NBD_FtsA"/>
    <property type="match status" value="1"/>
</dbReference>
<reference evidence="8 9" key="1">
    <citation type="submission" date="2018-06" db="EMBL/GenBank/DDBJ databases">
        <title>Genomic Encyclopedia of Type Strains, Phase IV (KMG-IV): sequencing the most valuable type-strain genomes for metagenomic binning, comparative biology and taxonomic classification.</title>
        <authorList>
            <person name="Goeker M."/>
        </authorList>
    </citation>
    <scope>NUCLEOTIDE SEQUENCE [LARGE SCALE GENOMIC DNA]</scope>
    <source>
        <strain evidence="8 9">DSM 24875</strain>
    </source>
</reference>
<dbReference type="EMBL" id="QNRK01000001">
    <property type="protein sequence ID" value="RBP18211.1"/>
    <property type="molecule type" value="Genomic_DNA"/>
</dbReference>
<dbReference type="InterPro" id="IPR003494">
    <property type="entry name" value="SHS2_FtsA"/>
</dbReference>
<comment type="subcellular location">
    <subcellularLocation>
        <location evidence="5">Cell membrane</location>
        <topology evidence="5">Peripheral membrane protein</topology>
        <orientation evidence="5">Cytoplasmic side</orientation>
    </subcellularLocation>
    <text evidence="5">Localizes to the Z ring in an FtsZ-dependent manner. Targeted to the membrane through a conserved C-terminal amphipathic helix.</text>
</comment>
<protein>
    <recommendedName>
        <fullName evidence="5 6">Cell division protein FtsA</fullName>
    </recommendedName>
</protein>
<dbReference type="SUPFAM" id="SSF53067">
    <property type="entry name" value="Actin-like ATPase domain"/>
    <property type="match status" value="2"/>
</dbReference>
<keyword evidence="9" id="KW-1185">Reference proteome</keyword>
<sequence>MTFRPLPPRMRQIPARKQAILSILDVGASKIVCLVARLTPMEASTSLRGRTHRCKILGIGHQRSNGVKGGAIVDLLSAEHAARLAIDAAERMAGVEVGGVIVNMSGGLLASQRFNAKVALRGKTVSENDVHRVLEAASAASAQPGRTVLHGLPTAFSLDATRDVHDPNGMIGEDLGVDLHVASCELAAARNLMLVVERCHLRVEAMVATPYAAGLSTLVDDEADLGAAVIDFGGGTTTVGVFSGGRLIHVDAVAVGGIHVTRDIARGLNVSMTDAERLKTLYGACIASPSDDRESIAVHRLGDDMDHPTHLPKSELIRIIRPRVEEILELVRDRLTASGHAAHVGRRLVMTGGACQLTGLPELVRSVISSQARIGRPLGIEGLPESGKSPSFAAAVGLMIYPQMAGLEYFEPSRHASRQAYEGEGYASRVGRWLKESF</sequence>
<dbReference type="PANTHER" id="PTHR32432:SF4">
    <property type="entry name" value="CELL DIVISION PROTEIN FTSA"/>
    <property type="match status" value="1"/>
</dbReference>
<evidence type="ECO:0000256" key="1">
    <source>
        <dbReference type="ARBA" id="ARBA00022475"/>
    </source>
</evidence>
<keyword evidence="1 5" id="KW-1003">Cell membrane</keyword>
<keyword evidence="4 5" id="KW-0131">Cell cycle</keyword>
<keyword evidence="2 5" id="KW-0132">Cell division</keyword>
<dbReference type="Gene3D" id="3.30.1490.110">
    <property type="match status" value="1"/>
</dbReference>
<dbReference type="Proteomes" id="UP000253529">
    <property type="component" value="Unassembled WGS sequence"/>
</dbReference>
<dbReference type="InterPro" id="IPR043129">
    <property type="entry name" value="ATPase_NBD"/>
</dbReference>
<gene>
    <name evidence="5" type="primary">ftsA</name>
    <name evidence="8" type="ORF">DFR50_101155</name>
</gene>
<evidence type="ECO:0000313" key="9">
    <source>
        <dbReference type="Proteomes" id="UP000253529"/>
    </source>
</evidence>
<evidence type="ECO:0000256" key="2">
    <source>
        <dbReference type="ARBA" id="ARBA00022618"/>
    </source>
</evidence>
<dbReference type="PIRSF" id="PIRSF003101">
    <property type="entry name" value="FtsA"/>
    <property type="match status" value="1"/>
</dbReference>
<evidence type="ECO:0000256" key="4">
    <source>
        <dbReference type="ARBA" id="ARBA00023306"/>
    </source>
</evidence>
<evidence type="ECO:0000256" key="5">
    <source>
        <dbReference type="HAMAP-Rule" id="MF_02033"/>
    </source>
</evidence>
<organism evidence="8 9">
    <name type="scientific">Roseiarcus fermentans</name>
    <dbReference type="NCBI Taxonomy" id="1473586"/>
    <lineage>
        <taxon>Bacteria</taxon>
        <taxon>Pseudomonadati</taxon>
        <taxon>Pseudomonadota</taxon>
        <taxon>Alphaproteobacteria</taxon>
        <taxon>Hyphomicrobiales</taxon>
        <taxon>Roseiarcaceae</taxon>
        <taxon>Roseiarcus</taxon>
    </lineage>
</organism>
<accession>A0A366FUM3</accession>
<dbReference type="GO" id="GO:0043093">
    <property type="term" value="P:FtsZ-dependent cytokinesis"/>
    <property type="evidence" value="ECO:0007669"/>
    <property type="project" value="UniProtKB-UniRule"/>
</dbReference>
<comment type="subunit">
    <text evidence="5">Self-interacts. Interacts with FtsZ.</text>
</comment>
<evidence type="ECO:0000313" key="8">
    <source>
        <dbReference type="EMBL" id="RBP18211.1"/>
    </source>
</evidence>
<keyword evidence="3 5" id="KW-0472">Membrane</keyword>
<dbReference type="GO" id="GO:0009898">
    <property type="term" value="C:cytoplasmic side of plasma membrane"/>
    <property type="evidence" value="ECO:0007669"/>
    <property type="project" value="UniProtKB-UniRule"/>
</dbReference>
<dbReference type="Pfam" id="PF02491">
    <property type="entry name" value="SHS2_FTSA"/>
    <property type="match status" value="1"/>
</dbReference>
<comment type="caution">
    <text evidence="8">The sequence shown here is derived from an EMBL/GenBank/DDBJ whole genome shotgun (WGS) entry which is preliminary data.</text>
</comment>